<dbReference type="PANTHER" id="PTHR36000">
    <property type="entry name" value="DEFECTIVE 1273 PROTEIN, PUTATIVE-RELATED"/>
    <property type="match status" value="1"/>
</dbReference>
<protein>
    <submittedName>
        <fullName evidence="3">Phosphoribosyl-AMP cyclohydrolase</fullName>
    </submittedName>
</protein>
<organism evidence="3 4">
    <name type="scientific">Heracleum sosnowskyi</name>
    <dbReference type="NCBI Taxonomy" id="360622"/>
    <lineage>
        <taxon>Eukaryota</taxon>
        <taxon>Viridiplantae</taxon>
        <taxon>Streptophyta</taxon>
        <taxon>Embryophyta</taxon>
        <taxon>Tracheophyta</taxon>
        <taxon>Spermatophyta</taxon>
        <taxon>Magnoliopsida</taxon>
        <taxon>eudicotyledons</taxon>
        <taxon>Gunneridae</taxon>
        <taxon>Pentapetalae</taxon>
        <taxon>asterids</taxon>
        <taxon>campanulids</taxon>
        <taxon>Apiales</taxon>
        <taxon>Apiaceae</taxon>
        <taxon>Apioideae</taxon>
        <taxon>apioid superclade</taxon>
        <taxon>Tordylieae</taxon>
        <taxon>Tordyliinae</taxon>
        <taxon>Heracleum</taxon>
    </lineage>
</organism>
<reference evidence="3" key="1">
    <citation type="submission" date="2023-02" db="EMBL/GenBank/DDBJ databases">
        <title>Genome of toxic invasive species Heracleum sosnowskyi carries increased number of genes despite the absence of recent whole-genome duplications.</title>
        <authorList>
            <person name="Schelkunov M."/>
            <person name="Shtratnikova V."/>
            <person name="Makarenko M."/>
            <person name="Klepikova A."/>
            <person name="Omelchenko D."/>
            <person name="Novikova G."/>
            <person name="Obukhova E."/>
            <person name="Bogdanov V."/>
            <person name="Penin A."/>
            <person name="Logacheva M."/>
        </authorList>
    </citation>
    <scope>NUCLEOTIDE SEQUENCE</scope>
    <source>
        <strain evidence="3">Hsosn_3</strain>
        <tissue evidence="3">Leaf</tissue>
    </source>
</reference>
<feature type="transmembrane region" description="Helical" evidence="2">
    <location>
        <begin position="99"/>
        <end position="120"/>
    </location>
</feature>
<feature type="transmembrane region" description="Helical" evidence="2">
    <location>
        <begin position="158"/>
        <end position="180"/>
    </location>
</feature>
<accession>A0AAD8J566</accession>
<evidence type="ECO:0000256" key="2">
    <source>
        <dbReference type="SAM" id="Phobius"/>
    </source>
</evidence>
<keyword evidence="2" id="KW-0472">Membrane</keyword>
<evidence type="ECO:0000313" key="3">
    <source>
        <dbReference type="EMBL" id="KAK1395965.1"/>
    </source>
</evidence>
<name>A0AAD8J566_9APIA</name>
<comment type="caution">
    <text evidence="3">The sequence shown here is derived from an EMBL/GenBank/DDBJ whole genome shotgun (WGS) entry which is preliminary data.</text>
</comment>
<dbReference type="AlphaFoldDB" id="A0AAD8J566"/>
<gene>
    <name evidence="3" type="ORF">POM88_005828</name>
</gene>
<reference evidence="3" key="2">
    <citation type="submission" date="2023-05" db="EMBL/GenBank/DDBJ databases">
        <authorList>
            <person name="Schelkunov M.I."/>
        </authorList>
    </citation>
    <scope>NUCLEOTIDE SEQUENCE</scope>
    <source>
        <strain evidence="3">Hsosn_3</strain>
        <tissue evidence="3">Leaf</tissue>
    </source>
</reference>
<dbReference type="Proteomes" id="UP001237642">
    <property type="component" value="Unassembled WGS sequence"/>
</dbReference>
<keyword evidence="4" id="KW-1185">Reference proteome</keyword>
<sequence>MALPTCTISLPTFSMKLLNRKSCPLNYWLTHVARNPISATRCVRLPTRAQLYDPSRINLHMNNIRERLWYVIPNPIKEFPWKKAETIALKQFLLTAKEALKWALVAVLIFGSISDVIFSISINKELLIPFGLIVGCMIANFLKEILRELFPNSEQEGDLSWSLLAVSCFFVMVKILASYVTQGRQVIISHAANGVLMQILLPWRTSQEDANRDDEKNSVNEVSATMDFKD</sequence>
<dbReference type="EMBL" id="JAUIZM010000002">
    <property type="protein sequence ID" value="KAK1395965.1"/>
    <property type="molecule type" value="Genomic_DNA"/>
</dbReference>
<keyword evidence="2" id="KW-1133">Transmembrane helix</keyword>
<feature type="region of interest" description="Disordered" evidence="1">
    <location>
        <begin position="211"/>
        <end position="230"/>
    </location>
</feature>
<evidence type="ECO:0000313" key="4">
    <source>
        <dbReference type="Proteomes" id="UP001237642"/>
    </source>
</evidence>
<evidence type="ECO:0000256" key="1">
    <source>
        <dbReference type="SAM" id="MobiDB-lite"/>
    </source>
</evidence>
<dbReference type="PANTHER" id="PTHR36000:SF3">
    <property type="entry name" value="EMBRYO DEFECTIVE 1273"/>
    <property type="match status" value="1"/>
</dbReference>
<keyword evidence="2" id="KW-0812">Transmembrane</keyword>
<proteinExistence type="predicted"/>